<gene>
    <name evidence="1" type="ORF">KTC_28330</name>
</gene>
<accession>A0A455SME4</accession>
<protein>
    <submittedName>
        <fullName evidence="1">Uncharacterized protein</fullName>
    </submittedName>
</protein>
<reference evidence="1" key="1">
    <citation type="submission" date="2018-12" db="EMBL/GenBank/DDBJ databases">
        <title>Novel natural products biosynthetic potential of the class Ktedonobacteria.</title>
        <authorList>
            <person name="Zheng Y."/>
            <person name="Saitou A."/>
            <person name="Wang C.M."/>
            <person name="Toyoda A."/>
            <person name="Minakuchi Y."/>
            <person name="Sekiguchi Y."/>
            <person name="Ueda K."/>
            <person name="Takano H."/>
            <person name="Sakai Y."/>
            <person name="Yokota A."/>
            <person name="Yabe S."/>
        </authorList>
    </citation>
    <scope>NUCLEOTIDE SEQUENCE</scope>
    <source>
        <strain evidence="1">COM3</strain>
    </source>
</reference>
<dbReference type="AlphaFoldDB" id="A0A455SME4"/>
<dbReference type="EMBL" id="AP019376">
    <property type="protein sequence ID" value="BBH88082.1"/>
    <property type="molecule type" value="Genomic_DNA"/>
</dbReference>
<evidence type="ECO:0000313" key="1">
    <source>
        <dbReference type="EMBL" id="BBH88082.1"/>
    </source>
</evidence>
<proteinExistence type="predicted"/>
<organism evidence="1">
    <name type="scientific">Thermosporothrix sp. COM3</name>
    <dbReference type="NCBI Taxonomy" id="2490863"/>
    <lineage>
        <taxon>Bacteria</taxon>
        <taxon>Bacillati</taxon>
        <taxon>Chloroflexota</taxon>
        <taxon>Ktedonobacteria</taxon>
        <taxon>Ktedonobacterales</taxon>
        <taxon>Thermosporotrichaceae</taxon>
        <taxon>Thermosporothrix</taxon>
    </lineage>
</organism>
<sequence>MRKYCKAYHLRDLRLFSGWTEKRSEGEPELTDDTICYLWDDLTVVRSPVQEQEPLFAEVTPEWEAFCRNTLNFAIPEDLRYAYQQAERGELLYNGKK</sequence>
<name>A0A455SME4_9CHLR</name>